<dbReference type="Proteomes" id="UP001189429">
    <property type="component" value="Unassembled WGS sequence"/>
</dbReference>
<dbReference type="Gene3D" id="3.30.1370.10">
    <property type="entry name" value="K Homology domain, type 1"/>
    <property type="match status" value="1"/>
</dbReference>
<feature type="non-terminal residue" evidence="3">
    <location>
        <position position="80"/>
    </location>
</feature>
<name>A0ABN9YH55_9DINO</name>
<proteinExistence type="predicted"/>
<sequence>MSAGAIIGKQGSGLKQLRETCGVHVEMVQPAQAPEWPNDRVLTLKGQLGSRVNAVEMVMRMSYQAGSDSTTLKMLVPATQ</sequence>
<accession>A0ABN9YH55</accession>
<evidence type="ECO:0000313" key="3">
    <source>
        <dbReference type="EMBL" id="CAK0912211.1"/>
    </source>
</evidence>
<gene>
    <name evidence="3" type="ORF">PCOR1329_LOCUS85825</name>
</gene>
<evidence type="ECO:0000259" key="2">
    <source>
        <dbReference type="Pfam" id="PF00013"/>
    </source>
</evidence>
<dbReference type="InterPro" id="IPR004088">
    <property type="entry name" value="KH_dom_type_1"/>
</dbReference>
<dbReference type="SUPFAM" id="SSF54791">
    <property type="entry name" value="Eukaryotic type KH-domain (KH-domain type I)"/>
    <property type="match status" value="1"/>
</dbReference>
<dbReference type="EMBL" id="CAUYUJ010022717">
    <property type="protein sequence ID" value="CAK0912211.1"/>
    <property type="molecule type" value="Genomic_DNA"/>
</dbReference>
<dbReference type="InterPro" id="IPR036612">
    <property type="entry name" value="KH_dom_type_1_sf"/>
</dbReference>
<dbReference type="CDD" id="cd00105">
    <property type="entry name" value="KH-I"/>
    <property type="match status" value="1"/>
</dbReference>
<keyword evidence="1" id="KW-0694">RNA-binding</keyword>
<comment type="caution">
    <text evidence="3">The sequence shown here is derived from an EMBL/GenBank/DDBJ whole genome shotgun (WGS) entry which is preliminary data.</text>
</comment>
<organism evidence="3 4">
    <name type="scientific">Prorocentrum cordatum</name>
    <dbReference type="NCBI Taxonomy" id="2364126"/>
    <lineage>
        <taxon>Eukaryota</taxon>
        <taxon>Sar</taxon>
        <taxon>Alveolata</taxon>
        <taxon>Dinophyceae</taxon>
        <taxon>Prorocentrales</taxon>
        <taxon>Prorocentraceae</taxon>
        <taxon>Prorocentrum</taxon>
    </lineage>
</organism>
<evidence type="ECO:0000313" key="4">
    <source>
        <dbReference type="Proteomes" id="UP001189429"/>
    </source>
</evidence>
<feature type="domain" description="K Homology" evidence="2">
    <location>
        <begin position="3"/>
        <end position="59"/>
    </location>
</feature>
<dbReference type="Pfam" id="PF00013">
    <property type="entry name" value="KH_1"/>
    <property type="match status" value="1"/>
</dbReference>
<reference evidence="3" key="1">
    <citation type="submission" date="2023-10" db="EMBL/GenBank/DDBJ databases">
        <authorList>
            <person name="Chen Y."/>
            <person name="Shah S."/>
            <person name="Dougan E. K."/>
            <person name="Thang M."/>
            <person name="Chan C."/>
        </authorList>
    </citation>
    <scope>NUCLEOTIDE SEQUENCE [LARGE SCALE GENOMIC DNA]</scope>
</reference>
<keyword evidence="4" id="KW-1185">Reference proteome</keyword>
<dbReference type="PROSITE" id="PS50084">
    <property type="entry name" value="KH_TYPE_1"/>
    <property type="match status" value="1"/>
</dbReference>
<evidence type="ECO:0000256" key="1">
    <source>
        <dbReference type="PROSITE-ProRule" id="PRU00117"/>
    </source>
</evidence>
<protein>
    <recommendedName>
        <fullName evidence="2">K Homology domain-containing protein</fullName>
    </recommendedName>
</protein>